<dbReference type="GO" id="GO:0003700">
    <property type="term" value="F:DNA-binding transcription factor activity"/>
    <property type="evidence" value="ECO:0007669"/>
    <property type="project" value="InterPro"/>
</dbReference>
<dbReference type="EMBL" id="BORQ01000004">
    <property type="protein sequence ID" value="GIO32621.1"/>
    <property type="molecule type" value="Genomic_DNA"/>
</dbReference>
<evidence type="ECO:0000313" key="6">
    <source>
        <dbReference type="EMBL" id="GIO32621.1"/>
    </source>
</evidence>
<dbReference type="SMART" id="SM00342">
    <property type="entry name" value="HTH_ARAC"/>
    <property type="match status" value="1"/>
</dbReference>
<keyword evidence="2" id="KW-0238">DNA-binding</keyword>
<dbReference type="InterPro" id="IPR041522">
    <property type="entry name" value="CdaR_GGDEF"/>
</dbReference>
<dbReference type="PANTHER" id="PTHR43280:SF28">
    <property type="entry name" value="HTH-TYPE TRANSCRIPTIONAL ACTIVATOR RHAS"/>
    <property type="match status" value="1"/>
</dbReference>
<dbReference type="AlphaFoldDB" id="A0A920CAN5"/>
<evidence type="ECO:0000313" key="7">
    <source>
        <dbReference type="Proteomes" id="UP000679779"/>
    </source>
</evidence>
<dbReference type="Pfam" id="PF12833">
    <property type="entry name" value="HTH_18"/>
    <property type="match status" value="1"/>
</dbReference>
<keyword evidence="4" id="KW-1133">Transmembrane helix</keyword>
<keyword evidence="3" id="KW-0804">Transcription</keyword>
<gene>
    <name evidence="6" type="primary">yesS</name>
    <name evidence="6" type="ORF">J2TS6_37620</name>
</gene>
<comment type="caution">
    <text evidence="6">The sequence shown here is derived from an EMBL/GenBank/DDBJ whole genome shotgun (WGS) entry which is preliminary data.</text>
</comment>
<reference evidence="6" key="1">
    <citation type="submission" date="2021-03" db="EMBL/GenBank/DDBJ databases">
        <title>Antimicrobial resistance genes in bacteria isolated from Japanese honey, and their potential for conferring macrolide and lincosamide resistance in the American foulbrood pathogen Paenibacillus larvae.</title>
        <authorList>
            <person name="Okamoto M."/>
            <person name="Kumagai M."/>
            <person name="Kanamori H."/>
            <person name="Takamatsu D."/>
        </authorList>
    </citation>
    <scope>NUCLEOTIDE SEQUENCE</scope>
    <source>
        <strain evidence="6">J2TS6</strain>
    </source>
</reference>
<dbReference type="RefSeq" id="WP_244873119.1">
    <property type="nucleotide sequence ID" value="NZ_BORQ01000004.1"/>
</dbReference>
<evidence type="ECO:0000256" key="1">
    <source>
        <dbReference type="ARBA" id="ARBA00023015"/>
    </source>
</evidence>
<feature type="transmembrane region" description="Helical" evidence="4">
    <location>
        <begin position="302"/>
        <end position="319"/>
    </location>
</feature>
<accession>A0A920CAN5</accession>
<dbReference type="Proteomes" id="UP000679779">
    <property type="component" value="Unassembled WGS sequence"/>
</dbReference>
<keyword evidence="1" id="KW-0805">Transcription regulation</keyword>
<protein>
    <submittedName>
        <fullName evidence="6">HTH-type transcriptional regulator YesS</fullName>
    </submittedName>
</protein>
<keyword evidence="4" id="KW-0812">Transmembrane</keyword>
<feature type="domain" description="HTH araC/xylS-type" evidence="5">
    <location>
        <begin position="673"/>
        <end position="770"/>
    </location>
</feature>
<dbReference type="InterPro" id="IPR018060">
    <property type="entry name" value="HTH_AraC"/>
</dbReference>
<dbReference type="Pfam" id="PF17853">
    <property type="entry name" value="GGDEF_2"/>
    <property type="match status" value="1"/>
</dbReference>
<evidence type="ECO:0000256" key="3">
    <source>
        <dbReference type="ARBA" id="ARBA00023163"/>
    </source>
</evidence>
<dbReference type="PROSITE" id="PS01124">
    <property type="entry name" value="HTH_ARAC_FAMILY_2"/>
    <property type="match status" value="1"/>
</dbReference>
<proteinExistence type="predicted"/>
<dbReference type="SUPFAM" id="SSF46689">
    <property type="entry name" value="Homeodomain-like"/>
    <property type="match status" value="2"/>
</dbReference>
<evidence type="ECO:0000256" key="2">
    <source>
        <dbReference type="ARBA" id="ARBA00023125"/>
    </source>
</evidence>
<dbReference type="InterPro" id="IPR009057">
    <property type="entry name" value="Homeodomain-like_sf"/>
</dbReference>
<name>A0A920CAN5_9BACL</name>
<dbReference type="Gene3D" id="1.10.10.60">
    <property type="entry name" value="Homeodomain-like"/>
    <property type="match status" value="2"/>
</dbReference>
<dbReference type="GO" id="GO:0043565">
    <property type="term" value="F:sequence-specific DNA binding"/>
    <property type="evidence" value="ECO:0007669"/>
    <property type="project" value="InterPro"/>
</dbReference>
<keyword evidence="4" id="KW-0472">Membrane</keyword>
<evidence type="ECO:0000259" key="5">
    <source>
        <dbReference type="PROSITE" id="PS01124"/>
    </source>
</evidence>
<sequence length="781" mass="88501">MGKEWTRKLASKGIMYWKTIALVIMLTCVPISIVSFINWHVGNQYLIRQYQQNNEQLLKDTARRVDEQFSQLVQYASHMMSNPVLKPSLADTNFVDQFEKTQELSDTLYFIENGDPLVDQAYLYVAKQNKIMQPMLGLRTLDDPADAAAWSKIMSSDQSIFWTNGLPRPFNKGKSTHAIVMKLPFNSQQSYGALVLYVNPAKVNLSANSEQVAFVLDGEDTLVGQSDASKQYPEVMPSILEKLTETTRSYDTQLHFQLPLKNDKLLVSALSFEKMGGIWTFVSGTPSSAITAPTGPYRHVVIVYWIGSLCVALALSWFASNRMYRPIRKIVDLFKEGKPEPAPENNELKYIEEKWKQYRSVNETLQSSLNQSIPKVREALINQFVTGQAAHLTEAEIIEKLQALQLDLAEHRFFIVVCRLHSLTLNRGQLTAKDVQLLTYAAVNLLHEMSERIGSYVHTIDFMDGSFAVIVCVPAASAASGDNLKRPLMQLGGDMLNTLRDVLGMPATIAVSGPAGAWRDVPYLLEQAKRSLSYRSFTSDSQLLEAEAVMEKAKVEVEFPFELEQEFTHTLNLGLEKEAEDILIRFVEALQKDGAPEWVVHQGLMRLKNSLFRSMLQSNHNPYAIYDGIKLQEELEALRDANACIQWFRANVIRPYIEVLNRSYHPSMKGIVDQIMETIHENYMADLSLETFAMEAGVSVSQLSKAFRQMTGSNYIDYLTTIKMSHCKKLLVSTDMKISDVARAVGYQPPYFNRMFKKLEGMTPGQYRDQFNPTLQDQKKA</sequence>
<evidence type="ECO:0000256" key="4">
    <source>
        <dbReference type="SAM" id="Phobius"/>
    </source>
</evidence>
<organism evidence="6 7">
    <name type="scientific">Paenibacillus albilobatus</name>
    <dbReference type="NCBI Taxonomy" id="2716884"/>
    <lineage>
        <taxon>Bacteria</taxon>
        <taxon>Bacillati</taxon>
        <taxon>Bacillota</taxon>
        <taxon>Bacilli</taxon>
        <taxon>Bacillales</taxon>
        <taxon>Paenibacillaceae</taxon>
        <taxon>Paenibacillus</taxon>
    </lineage>
</organism>
<dbReference type="PANTHER" id="PTHR43280">
    <property type="entry name" value="ARAC-FAMILY TRANSCRIPTIONAL REGULATOR"/>
    <property type="match status" value="1"/>
</dbReference>
<feature type="transmembrane region" description="Helical" evidence="4">
    <location>
        <begin position="20"/>
        <end position="41"/>
    </location>
</feature>
<keyword evidence="7" id="KW-1185">Reference proteome</keyword>